<evidence type="ECO:0000256" key="2">
    <source>
        <dbReference type="ARBA" id="ARBA00023235"/>
    </source>
</evidence>
<dbReference type="PANTHER" id="PTHR35530">
    <property type="entry name" value="TAUTOMERASE-RELATED"/>
    <property type="match status" value="1"/>
</dbReference>
<evidence type="ECO:0000313" key="4">
    <source>
        <dbReference type="EMBL" id="NIF21248.1"/>
    </source>
</evidence>
<dbReference type="Pfam" id="PF01361">
    <property type="entry name" value="Tautomerase"/>
    <property type="match status" value="1"/>
</dbReference>
<protein>
    <submittedName>
        <fullName evidence="4">4-oxalocrotonate tautomerase</fullName>
    </submittedName>
</protein>
<dbReference type="RefSeq" id="WP_017347618.1">
    <property type="nucleotide sequence ID" value="NZ_VWXF01000002.1"/>
</dbReference>
<comment type="similarity">
    <text evidence="1">Belongs to the 4-oxalocrotonate tautomerase family.</text>
</comment>
<dbReference type="Proteomes" id="UP001515683">
    <property type="component" value="Unassembled WGS sequence"/>
</dbReference>
<dbReference type="Gene3D" id="3.30.429.10">
    <property type="entry name" value="Macrophage Migration Inhibitory Factor"/>
    <property type="match status" value="1"/>
</dbReference>
<sequence length="61" mass="6756">MPEVVVFAAEGRSDAQKRTLLKKITEAVVESFGVDKESVIVSIQETPKKHKSRGGVPFDER</sequence>
<dbReference type="EMBL" id="VWXF01000002">
    <property type="protein sequence ID" value="NIF21248.1"/>
    <property type="molecule type" value="Genomic_DNA"/>
</dbReference>
<feature type="domain" description="4-oxalocrotonate tautomerase-like" evidence="3">
    <location>
        <begin position="4"/>
        <end position="59"/>
    </location>
</feature>
<keyword evidence="5" id="KW-1185">Reference proteome</keyword>
<dbReference type="PANTHER" id="PTHR35530:SF1">
    <property type="entry name" value="2-HYDROXYMUCONATE TAUTOMERASE"/>
    <property type="match status" value="1"/>
</dbReference>
<organism evidence="4 5">
    <name type="scientific">Candidatus Pantoea multigeneris</name>
    <dbReference type="NCBI Taxonomy" id="2608357"/>
    <lineage>
        <taxon>Bacteria</taxon>
        <taxon>Pseudomonadati</taxon>
        <taxon>Pseudomonadota</taxon>
        <taxon>Gammaproteobacteria</taxon>
        <taxon>Enterobacterales</taxon>
        <taxon>Erwiniaceae</taxon>
        <taxon>Pantoea</taxon>
    </lineage>
</organism>
<dbReference type="InterPro" id="IPR004370">
    <property type="entry name" value="4-OT-like_dom"/>
</dbReference>
<accession>A0ABX0R792</accession>
<proteinExistence type="inferred from homology"/>
<reference evidence="4 5" key="1">
    <citation type="journal article" date="2019" name="bioRxiv">
        <title>Bacteria contribute to plant secondary compound degradation in a generalist herbivore system.</title>
        <authorList>
            <person name="Francoeur C.B."/>
            <person name="Khadempour L."/>
            <person name="Moreira-Soto R.D."/>
            <person name="Gotting K."/>
            <person name="Book A.J."/>
            <person name="Pinto-Tomas A.A."/>
            <person name="Keefover-Ring K."/>
            <person name="Currie C.R."/>
        </authorList>
    </citation>
    <scope>NUCLEOTIDE SEQUENCE [LARGE SCALE GENOMIC DNA]</scope>
    <source>
        <strain evidence="4">Acro-835</strain>
    </source>
</reference>
<evidence type="ECO:0000259" key="3">
    <source>
        <dbReference type="Pfam" id="PF01361"/>
    </source>
</evidence>
<dbReference type="InterPro" id="IPR014347">
    <property type="entry name" value="Tautomerase/MIF_sf"/>
</dbReference>
<evidence type="ECO:0000256" key="1">
    <source>
        <dbReference type="ARBA" id="ARBA00006723"/>
    </source>
</evidence>
<dbReference type="SUPFAM" id="SSF55331">
    <property type="entry name" value="Tautomerase/MIF"/>
    <property type="match status" value="1"/>
</dbReference>
<name>A0ABX0R792_9GAMM</name>
<evidence type="ECO:0000313" key="5">
    <source>
        <dbReference type="Proteomes" id="UP001515683"/>
    </source>
</evidence>
<gene>
    <name evidence="4" type="ORF">F3J40_06455</name>
</gene>
<comment type="caution">
    <text evidence="4">The sequence shown here is derived from an EMBL/GenBank/DDBJ whole genome shotgun (WGS) entry which is preliminary data.</text>
</comment>
<keyword evidence="2" id="KW-0413">Isomerase</keyword>